<dbReference type="Pfam" id="PF05971">
    <property type="entry name" value="Methyltransf_10"/>
    <property type="match status" value="1"/>
</dbReference>
<feature type="region of interest" description="Disordered" evidence="3">
    <location>
        <begin position="483"/>
        <end position="519"/>
    </location>
</feature>
<evidence type="ECO:0000256" key="3">
    <source>
        <dbReference type="SAM" id="MobiDB-lite"/>
    </source>
</evidence>
<dbReference type="InterPro" id="IPR029063">
    <property type="entry name" value="SAM-dependent_MTases_sf"/>
</dbReference>
<dbReference type="PANTHER" id="PTHR13393:SF0">
    <property type="entry name" value="RNA N6-ADENOSINE-METHYLTRANSFERASE METTL16"/>
    <property type="match status" value="1"/>
</dbReference>
<comment type="caution">
    <text evidence="4">The sequence shown here is derived from an EMBL/GenBank/DDBJ whole genome shotgun (WGS) entry which is preliminary data.</text>
</comment>
<dbReference type="SUPFAM" id="SSF53335">
    <property type="entry name" value="S-adenosyl-L-methionine-dependent methyltransferases"/>
    <property type="match status" value="1"/>
</dbReference>
<keyword evidence="5" id="KW-1185">Reference proteome</keyword>
<keyword evidence="2" id="KW-0808">Transferase</keyword>
<dbReference type="Proteomes" id="UP000708148">
    <property type="component" value="Unassembled WGS sequence"/>
</dbReference>
<evidence type="ECO:0000313" key="5">
    <source>
        <dbReference type="Proteomes" id="UP000708148"/>
    </source>
</evidence>
<proteinExistence type="predicted"/>
<evidence type="ECO:0008006" key="6">
    <source>
        <dbReference type="Google" id="ProtNLM"/>
    </source>
</evidence>
<dbReference type="GO" id="GO:0070475">
    <property type="term" value="P:rRNA base methylation"/>
    <property type="evidence" value="ECO:0007669"/>
    <property type="project" value="TreeGrafter"/>
</dbReference>
<sequence length="569" mass="61930">MLAGTGCSPGWTAGQENEVEEAAALCAEQLAEVQKLLEAQPNNLELLQLKCELEAAVLDTKGVLEDMKGTSGATTDESDKRQGITGEHNGRMAQPEPHTEHTSGSMYPDPKESSETTVGPQEYEKEANRNRRPNNYKIHPRSKYAHEEPDFGRLSQMYPNLKRFVHCPKDGAPTIDFKCPQATLELTRTLLLHDFGINWDIPIGQLVPPLTSRVNYIHWLEDLLALSSPPGPVMGLDVGCGANLIYPLLGASLLGWHFVGVDTTDVAITWARKNLDANPQISKLLCVRKVPAEGKILAPAVQMGENFHFSMCNPPFFDSIEQSNLNPNTAFGGTPEEMVYPGGEMAFVMQMVEDSMELKQAIHWYTSMVGKKSTLKAVRHRLLSAGVKAVRTTEFFQGKTSRWAIAWSFAASPDTNSLPLPAPARSKGAPSTVERQLFKEVECGSKSVEDLLACLESVTSAHGCLSARSPGAPHTLLVSLPEAAHDTEGENRDAKRRRVVDGGGSPDPGARQRGPQGPELPVCIRAVQERRGALTLMASVRAGASEADAASFSSMARRVFGDLDLVWQS</sequence>
<protein>
    <recommendedName>
        <fullName evidence="6">U6 small nuclear RNA (adenine-(43)-N(6))-methyltransferase</fullName>
    </recommendedName>
</protein>
<keyword evidence="1" id="KW-0489">Methyltransferase</keyword>
<name>A0A8S1IT51_9CHLO</name>
<dbReference type="PANTHER" id="PTHR13393">
    <property type="entry name" value="SAM-DEPENDENT METHYLTRANSFERASE"/>
    <property type="match status" value="1"/>
</dbReference>
<dbReference type="InterPro" id="IPR010286">
    <property type="entry name" value="METTL16/RlmF"/>
</dbReference>
<feature type="region of interest" description="Disordered" evidence="3">
    <location>
        <begin position="67"/>
        <end position="144"/>
    </location>
</feature>
<dbReference type="OrthoDB" id="514248at2759"/>
<dbReference type="EMBL" id="CAJHUC010000613">
    <property type="protein sequence ID" value="CAD7697153.1"/>
    <property type="molecule type" value="Genomic_DNA"/>
</dbReference>
<evidence type="ECO:0000256" key="1">
    <source>
        <dbReference type="ARBA" id="ARBA00022603"/>
    </source>
</evidence>
<organism evidence="4 5">
    <name type="scientific">Ostreobium quekettii</name>
    <dbReference type="NCBI Taxonomy" id="121088"/>
    <lineage>
        <taxon>Eukaryota</taxon>
        <taxon>Viridiplantae</taxon>
        <taxon>Chlorophyta</taxon>
        <taxon>core chlorophytes</taxon>
        <taxon>Ulvophyceae</taxon>
        <taxon>TCBD clade</taxon>
        <taxon>Bryopsidales</taxon>
        <taxon>Ostreobineae</taxon>
        <taxon>Ostreobiaceae</taxon>
        <taxon>Ostreobium</taxon>
    </lineage>
</organism>
<dbReference type="CDD" id="cd02440">
    <property type="entry name" value="AdoMet_MTases"/>
    <property type="match status" value="1"/>
</dbReference>
<evidence type="ECO:0000313" key="4">
    <source>
        <dbReference type="EMBL" id="CAD7697153.1"/>
    </source>
</evidence>
<evidence type="ECO:0000256" key="2">
    <source>
        <dbReference type="ARBA" id="ARBA00022679"/>
    </source>
</evidence>
<feature type="compositionally biased region" description="Basic residues" evidence="3">
    <location>
        <begin position="130"/>
        <end position="143"/>
    </location>
</feature>
<gene>
    <name evidence="4" type="ORF">OSTQU699_LOCUS2514</name>
</gene>
<dbReference type="Gene3D" id="3.40.50.150">
    <property type="entry name" value="Vaccinia Virus protein VP39"/>
    <property type="match status" value="1"/>
</dbReference>
<accession>A0A8S1IT51</accession>
<dbReference type="GO" id="GO:0008168">
    <property type="term" value="F:methyltransferase activity"/>
    <property type="evidence" value="ECO:0007669"/>
    <property type="project" value="UniProtKB-KW"/>
</dbReference>
<dbReference type="AlphaFoldDB" id="A0A8S1IT51"/>
<reference evidence="4" key="1">
    <citation type="submission" date="2020-12" db="EMBL/GenBank/DDBJ databases">
        <authorList>
            <person name="Iha C."/>
        </authorList>
    </citation>
    <scope>NUCLEOTIDE SEQUENCE</scope>
</reference>
<dbReference type="GO" id="GO:0005634">
    <property type="term" value="C:nucleus"/>
    <property type="evidence" value="ECO:0007669"/>
    <property type="project" value="TreeGrafter"/>
</dbReference>
<feature type="compositionally biased region" description="Basic and acidic residues" evidence="3">
    <location>
        <begin position="483"/>
        <end position="493"/>
    </location>
</feature>